<feature type="binding site" evidence="6">
    <location>
        <position position="75"/>
    </location>
    <ligand>
        <name>Mg(2+)</name>
        <dbReference type="ChEBI" id="CHEBI:18420"/>
        <label>1</label>
    </ligand>
</feature>
<feature type="binding site" evidence="6">
    <location>
        <begin position="97"/>
        <end position="100"/>
    </location>
    <ligand>
        <name>substrate</name>
    </ligand>
</feature>
<dbReference type="GO" id="GO:0046854">
    <property type="term" value="P:phosphatidylinositol phosphate biosynthetic process"/>
    <property type="evidence" value="ECO:0007669"/>
    <property type="project" value="InterPro"/>
</dbReference>
<dbReference type="PANTHER" id="PTHR43028">
    <property type="entry name" value="3'(2'),5'-BISPHOSPHATE NUCLEOTIDASE 1"/>
    <property type="match status" value="1"/>
</dbReference>
<dbReference type="HAMAP" id="MF_02095">
    <property type="entry name" value="CysQ"/>
    <property type="match status" value="1"/>
</dbReference>
<reference evidence="9" key="1">
    <citation type="submission" date="2016-10" db="EMBL/GenBank/DDBJ databases">
        <authorList>
            <person name="Varghese N."/>
            <person name="Submissions S."/>
        </authorList>
    </citation>
    <scope>NUCLEOTIDE SEQUENCE [LARGE SCALE GENOMIC DNA]</scope>
    <source>
        <strain evidence="9">DUS833</strain>
    </source>
</reference>
<keyword evidence="3 6" id="KW-0997">Cell inner membrane</keyword>
<protein>
    <recommendedName>
        <fullName evidence="6">3'(2'),5'-bisphosphate nucleotidase CysQ</fullName>
        <ecNumber evidence="6">3.1.3.7</ecNumber>
    </recommendedName>
    <alternativeName>
        <fullName evidence="6">3'(2'),5-bisphosphonucleoside 3'(2')-phosphohydrolase</fullName>
    </alternativeName>
    <alternativeName>
        <fullName evidence="6">3'-phosphoadenosine 5'-phosphate phosphatase</fullName>
        <shortName evidence="6">PAP phosphatase</shortName>
    </alternativeName>
</protein>
<gene>
    <name evidence="6" type="primary">cysQ</name>
    <name evidence="8" type="ORF">SAMN05445850_4865</name>
</gene>
<dbReference type="STRING" id="157910.SAMN05445850_4865"/>
<feature type="binding site" evidence="6">
    <location>
        <position position="224"/>
    </location>
    <ligand>
        <name>substrate</name>
    </ligand>
</feature>
<dbReference type="GO" id="GO:0050427">
    <property type="term" value="P:3'-phosphoadenosine 5'-phosphosulfate metabolic process"/>
    <property type="evidence" value="ECO:0007669"/>
    <property type="project" value="TreeGrafter"/>
</dbReference>
<dbReference type="EMBL" id="FNKX01000002">
    <property type="protein sequence ID" value="SDR49465.1"/>
    <property type="molecule type" value="Genomic_DNA"/>
</dbReference>
<dbReference type="GO" id="GO:0005886">
    <property type="term" value="C:plasma membrane"/>
    <property type="evidence" value="ECO:0007669"/>
    <property type="project" value="UniProtKB-SubCell"/>
</dbReference>
<dbReference type="AlphaFoldDB" id="A0A1H1JIJ7"/>
<keyword evidence="9" id="KW-1185">Reference proteome</keyword>
<dbReference type="GO" id="GO:0008441">
    <property type="term" value="F:3'(2'),5'-bisphosphate nucleotidase activity"/>
    <property type="evidence" value="ECO:0007669"/>
    <property type="project" value="UniProtKB-UniRule"/>
</dbReference>
<dbReference type="InterPro" id="IPR050725">
    <property type="entry name" value="CysQ/Inositol_MonoPase"/>
</dbReference>
<comment type="catalytic activity">
    <reaction evidence="6">
        <text>adenosine 3',5'-bisphosphate + H2O = AMP + phosphate</text>
        <dbReference type="Rhea" id="RHEA:10040"/>
        <dbReference type="ChEBI" id="CHEBI:15377"/>
        <dbReference type="ChEBI" id="CHEBI:43474"/>
        <dbReference type="ChEBI" id="CHEBI:58343"/>
        <dbReference type="ChEBI" id="CHEBI:456215"/>
        <dbReference type="EC" id="3.1.3.7"/>
    </reaction>
</comment>
<evidence type="ECO:0000256" key="5">
    <source>
        <dbReference type="ARBA" id="ARBA00023136"/>
    </source>
</evidence>
<dbReference type="EC" id="3.1.3.7" evidence="6"/>
<dbReference type="Proteomes" id="UP000199365">
    <property type="component" value="Unassembled WGS sequence"/>
</dbReference>
<comment type="cofactor">
    <cofactor evidence="6 7">
        <name>Mg(2+)</name>
        <dbReference type="ChEBI" id="CHEBI:18420"/>
    </cofactor>
</comment>
<keyword evidence="2 6" id="KW-1003">Cell membrane</keyword>
<dbReference type="PROSITE" id="PS00630">
    <property type="entry name" value="IMP_2"/>
    <property type="match status" value="1"/>
</dbReference>
<feature type="binding site" evidence="6">
    <location>
        <position position="75"/>
    </location>
    <ligand>
        <name>substrate</name>
    </ligand>
</feature>
<dbReference type="Gene3D" id="3.40.190.80">
    <property type="match status" value="1"/>
</dbReference>
<dbReference type="PANTHER" id="PTHR43028:SF5">
    <property type="entry name" value="3'(2'),5'-BISPHOSPHATE NUCLEOTIDASE 1"/>
    <property type="match status" value="1"/>
</dbReference>
<feature type="binding site" evidence="7">
    <location>
        <position position="75"/>
    </location>
    <ligand>
        <name>Mg(2+)</name>
        <dbReference type="ChEBI" id="CHEBI:18420"/>
        <label>1</label>
        <note>catalytic</note>
    </ligand>
</feature>
<dbReference type="InterPro" id="IPR000760">
    <property type="entry name" value="Inositol_monophosphatase-like"/>
</dbReference>
<feature type="binding site" evidence="6">
    <location>
        <position position="98"/>
    </location>
    <ligand>
        <name>Mg(2+)</name>
        <dbReference type="ChEBI" id="CHEBI:18420"/>
        <label>2</label>
    </ligand>
</feature>
<feature type="binding site" evidence="7">
    <location>
        <position position="98"/>
    </location>
    <ligand>
        <name>Mg(2+)</name>
        <dbReference type="ChEBI" id="CHEBI:18420"/>
        <label>1</label>
        <note>catalytic</note>
    </ligand>
</feature>
<feature type="binding site" evidence="6">
    <location>
        <position position="95"/>
    </location>
    <ligand>
        <name>Mg(2+)</name>
        <dbReference type="ChEBI" id="CHEBI:18420"/>
        <label>2</label>
    </ligand>
</feature>
<sequence>MIEQEDALSVDASTLDRFEQLAIAAGEKILEYFDNRCPVWAKADRSPVTEADHAAEAVIVDGLRAAYRGVRCVAEEAVSAGVMPNVLGRAFFLIDPLDGTKEFIAGRNDFTVNIALIRDGTPLIGVVLAPATRMLYSGRPGYACMSEVGADRGIRNRQRIAVRARCEPPTIVASRSHASADTDEFIQRYPDAKCMSVGSSLKFCAIASGAADIYPRLGWTMEWDTAAGHAVLSAAGGRVMSMDGTVLTYGKRGQSSDVDFANPWFVAEGGPRGSI</sequence>
<comment type="similarity">
    <text evidence="1 6">Belongs to the inositol monophosphatase superfamily. CysQ family.</text>
</comment>
<feature type="binding site" evidence="7">
    <location>
        <position position="97"/>
    </location>
    <ligand>
        <name>Mg(2+)</name>
        <dbReference type="ChEBI" id="CHEBI:18420"/>
        <label>1</label>
        <note>catalytic</note>
    </ligand>
</feature>
<keyword evidence="5 6" id="KW-0472">Membrane</keyword>
<dbReference type="GO" id="GO:0000103">
    <property type="term" value="P:sulfate assimilation"/>
    <property type="evidence" value="ECO:0007669"/>
    <property type="project" value="TreeGrafter"/>
</dbReference>
<name>A0A1H1JIJ7_9BURK</name>
<organism evidence="8 9">
    <name type="scientific">Paraburkholderia tuberum</name>
    <dbReference type="NCBI Taxonomy" id="157910"/>
    <lineage>
        <taxon>Bacteria</taxon>
        <taxon>Pseudomonadati</taxon>
        <taxon>Pseudomonadota</taxon>
        <taxon>Betaproteobacteria</taxon>
        <taxon>Burkholderiales</taxon>
        <taxon>Burkholderiaceae</taxon>
        <taxon>Paraburkholderia</taxon>
    </lineage>
</organism>
<evidence type="ECO:0000256" key="1">
    <source>
        <dbReference type="ARBA" id="ARBA00005289"/>
    </source>
</evidence>
<keyword evidence="6 7" id="KW-0479">Metal-binding</keyword>
<dbReference type="InterPro" id="IPR006240">
    <property type="entry name" value="CysQ"/>
</dbReference>
<dbReference type="SUPFAM" id="SSF56655">
    <property type="entry name" value="Carbohydrate phosphatase"/>
    <property type="match status" value="1"/>
</dbReference>
<evidence type="ECO:0000313" key="8">
    <source>
        <dbReference type="EMBL" id="SDR49465.1"/>
    </source>
</evidence>
<dbReference type="GO" id="GO:0000287">
    <property type="term" value="F:magnesium ion binding"/>
    <property type="evidence" value="ECO:0007669"/>
    <property type="project" value="UniProtKB-UniRule"/>
</dbReference>
<dbReference type="Gene3D" id="3.30.540.10">
    <property type="entry name" value="Fructose-1,6-Bisphosphatase, subunit A, domain 1"/>
    <property type="match status" value="1"/>
</dbReference>
<dbReference type="RefSeq" id="WP_090807526.1">
    <property type="nucleotide sequence ID" value="NZ_FNKX01000002.1"/>
</dbReference>
<feature type="binding site" evidence="6">
    <location>
        <position position="224"/>
    </location>
    <ligand>
        <name>Mg(2+)</name>
        <dbReference type="ChEBI" id="CHEBI:18420"/>
        <label>2</label>
    </ligand>
</feature>
<evidence type="ECO:0000256" key="2">
    <source>
        <dbReference type="ARBA" id="ARBA00022475"/>
    </source>
</evidence>
<feature type="binding site" evidence="6">
    <location>
        <position position="97"/>
    </location>
    <ligand>
        <name>Mg(2+)</name>
        <dbReference type="ChEBI" id="CHEBI:18420"/>
        <label>1</label>
    </ligand>
</feature>
<evidence type="ECO:0000256" key="6">
    <source>
        <dbReference type="HAMAP-Rule" id="MF_02095"/>
    </source>
</evidence>
<evidence type="ECO:0000313" key="9">
    <source>
        <dbReference type="Proteomes" id="UP000199365"/>
    </source>
</evidence>
<keyword evidence="6 7" id="KW-0460">Magnesium</keyword>
<keyword evidence="4 6" id="KW-0378">Hydrolase</keyword>
<dbReference type="PRINTS" id="PR00377">
    <property type="entry name" value="IMPHPHTASES"/>
</dbReference>
<proteinExistence type="inferred from homology"/>
<feature type="binding site" evidence="6">
    <location>
        <position position="95"/>
    </location>
    <ligand>
        <name>Mg(2+)</name>
        <dbReference type="ChEBI" id="CHEBI:18420"/>
        <label>1</label>
    </ligand>
</feature>
<feature type="binding site" evidence="7">
    <location>
        <position position="95"/>
    </location>
    <ligand>
        <name>Mg(2+)</name>
        <dbReference type="ChEBI" id="CHEBI:18420"/>
        <label>1</label>
        <note>catalytic</note>
    </ligand>
</feature>
<dbReference type="Pfam" id="PF00459">
    <property type="entry name" value="Inositol_P"/>
    <property type="match status" value="1"/>
</dbReference>
<evidence type="ECO:0000256" key="3">
    <source>
        <dbReference type="ARBA" id="ARBA00022519"/>
    </source>
</evidence>
<accession>A0A1H1JIJ7</accession>
<comment type="subcellular location">
    <subcellularLocation>
        <location evidence="6">Cell inner membrane</location>
        <topology evidence="6">Peripheral membrane protein</topology>
        <orientation evidence="6">Cytoplasmic side</orientation>
    </subcellularLocation>
</comment>
<dbReference type="InterPro" id="IPR020550">
    <property type="entry name" value="Inositol_monophosphatase_CS"/>
</dbReference>
<evidence type="ECO:0000256" key="7">
    <source>
        <dbReference type="PIRSR" id="PIRSR600760-2"/>
    </source>
</evidence>
<evidence type="ECO:0000256" key="4">
    <source>
        <dbReference type="ARBA" id="ARBA00022801"/>
    </source>
</evidence>
<comment type="function">
    <text evidence="6">Converts adenosine-3',5'-bisphosphate (PAP) to AMP.</text>
</comment>
<dbReference type="CDD" id="cd01638">
    <property type="entry name" value="CysQ"/>
    <property type="match status" value="1"/>
</dbReference>
<dbReference type="NCBIfam" id="TIGR01331">
    <property type="entry name" value="bisphos_cysQ"/>
    <property type="match status" value="1"/>
</dbReference>
<feature type="binding site" evidence="7">
    <location>
        <position position="224"/>
    </location>
    <ligand>
        <name>Mg(2+)</name>
        <dbReference type="ChEBI" id="CHEBI:18420"/>
        <label>1</label>
        <note>catalytic</note>
    </ligand>
</feature>